<evidence type="ECO:0000313" key="7">
    <source>
        <dbReference type="Proteomes" id="UP001139293"/>
    </source>
</evidence>
<dbReference type="GO" id="GO:0005978">
    <property type="term" value="P:glycogen biosynthetic process"/>
    <property type="evidence" value="ECO:0007669"/>
    <property type="project" value="TreeGrafter"/>
</dbReference>
<feature type="domain" description="Starch synthase catalytic" evidence="5">
    <location>
        <begin position="14"/>
        <end position="284"/>
    </location>
</feature>
<dbReference type="CDD" id="cd03791">
    <property type="entry name" value="GT5_Glycogen_synthase_DULL1-like"/>
    <property type="match status" value="1"/>
</dbReference>
<dbReference type="AlphaFoldDB" id="A0A9X1ZFL9"/>
<dbReference type="Pfam" id="PF08323">
    <property type="entry name" value="Glyco_transf_5"/>
    <property type="match status" value="1"/>
</dbReference>
<evidence type="ECO:0000256" key="4">
    <source>
        <dbReference type="ARBA" id="ARBA00022679"/>
    </source>
</evidence>
<keyword evidence="3" id="KW-0328">Glycosyltransferase</keyword>
<keyword evidence="4" id="KW-0808">Transferase</keyword>
<comment type="catalytic activity">
    <reaction evidence="1">
        <text>[(1-&gt;4)-alpha-D-glucosyl](n) + ADP-alpha-D-glucose = [(1-&gt;4)-alpha-D-glucosyl](n+1) + ADP + H(+)</text>
        <dbReference type="Rhea" id="RHEA:18189"/>
        <dbReference type="Rhea" id="RHEA-COMP:9584"/>
        <dbReference type="Rhea" id="RHEA-COMP:9587"/>
        <dbReference type="ChEBI" id="CHEBI:15378"/>
        <dbReference type="ChEBI" id="CHEBI:15444"/>
        <dbReference type="ChEBI" id="CHEBI:57498"/>
        <dbReference type="ChEBI" id="CHEBI:456216"/>
        <dbReference type="EC" id="2.4.1.21"/>
    </reaction>
</comment>
<dbReference type="Proteomes" id="UP001139293">
    <property type="component" value="Unassembled WGS sequence"/>
</dbReference>
<dbReference type="PANTHER" id="PTHR45825">
    <property type="entry name" value="GRANULE-BOUND STARCH SYNTHASE 1, CHLOROPLASTIC/AMYLOPLASTIC"/>
    <property type="match status" value="1"/>
</dbReference>
<evidence type="ECO:0000256" key="2">
    <source>
        <dbReference type="ARBA" id="ARBA00012588"/>
    </source>
</evidence>
<organism evidence="6 7">
    <name type="scientific">Shewanella pneumatophori</name>
    <dbReference type="NCBI Taxonomy" id="314092"/>
    <lineage>
        <taxon>Bacteria</taxon>
        <taxon>Pseudomonadati</taxon>
        <taxon>Pseudomonadota</taxon>
        <taxon>Gammaproteobacteria</taxon>
        <taxon>Alteromonadales</taxon>
        <taxon>Shewanellaceae</taxon>
        <taxon>Shewanella</taxon>
    </lineage>
</organism>
<gene>
    <name evidence="6" type="ORF">L2740_16465</name>
</gene>
<evidence type="ECO:0000256" key="3">
    <source>
        <dbReference type="ARBA" id="ARBA00022676"/>
    </source>
</evidence>
<dbReference type="SUPFAM" id="SSF53756">
    <property type="entry name" value="UDP-Glycosyltransferase/glycogen phosphorylase"/>
    <property type="match status" value="1"/>
</dbReference>
<dbReference type="Pfam" id="PF13692">
    <property type="entry name" value="Glyco_trans_1_4"/>
    <property type="match status" value="1"/>
</dbReference>
<evidence type="ECO:0000256" key="1">
    <source>
        <dbReference type="ARBA" id="ARBA00001478"/>
    </source>
</evidence>
<dbReference type="RefSeq" id="WP_248951197.1">
    <property type="nucleotide sequence ID" value="NZ_JAKILB010000012.1"/>
</dbReference>
<dbReference type="EMBL" id="JAKILB010000012">
    <property type="protein sequence ID" value="MCL1140142.1"/>
    <property type="molecule type" value="Genomic_DNA"/>
</dbReference>
<sequence length="573" mass="63540">MSILDNQYNPPQARVLMLAAENGAIPGAKVGGMADVLRDLPLALAKLNIAVDVIMPSFGSLIASANAHWVANIDVDFQGQHQRVAVYRAANPKLENSHFYLFEHGLFNGSLGAYSQGDAQRPFAEDATKFALFNLAVAEALSQDFYTDKPRQVFNELPSHIHLHDWHTGMFAALRAFDRRYRFLQDLPCVFSIHNLALQGIRPLSGDSSSLAAWYPRLTAKLSPEQLCQLQDPRYYNCVNPMRAGIVLSDKVHLVSPSYAHEVLRPSAPAQGFFGGEGLEHDLQAKLDKQALVGILNGCMYGDETQATDSLAASCDSKLDFVEQALDKLINWQVGKLQVRTQDFIAQSRLQQWQSGSLNSVNQAKDVKGSNAQQAFLLTSVGRLTDQKVMILRHRFSLEVSDNSLRGKTVLEVLLAKLAEHDSHARFVMLGSGDNAIAREFADIAARHKQFIFMDGYDEQLSKQLYELGSLFLMPSSFEPCGISQMLAMRAGQLCLVNHIGGLKDTVHHLETGFVFEGEDIQQQGLSLLATFDKALSMAGSATWQQMQQCAKSVRFDWLSQAKRYKSALYDLV</sequence>
<evidence type="ECO:0000313" key="6">
    <source>
        <dbReference type="EMBL" id="MCL1140142.1"/>
    </source>
</evidence>
<dbReference type="InterPro" id="IPR013534">
    <property type="entry name" value="Starch_synth_cat_dom"/>
</dbReference>
<reference evidence="6" key="1">
    <citation type="submission" date="2022-01" db="EMBL/GenBank/DDBJ databases">
        <title>Whole genome-based taxonomy of the Shewanellaceae.</title>
        <authorList>
            <person name="Martin-Rodriguez A.J."/>
        </authorList>
    </citation>
    <scope>NUCLEOTIDE SEQUENCE</scope>
    <source>
        <strain evidence="6">KCTC 23973</strain>
    </source>
</reference>
<evidence type="ECO:0000259" key="5">
    <source>
        <dbReference type="Pfam" id="PF08323"/>
    </source>
</evidence>
<proteinExistence type="predicted"/>
<dbReference type="GO" id="GO:0009011">
    <property type="term" value="F:alpha-1,4-glucan glucosyltransferase (ADP-glucose donor) activity"/>
    <property type="evidence" value="ECO:0007669"/>
    <property type="project" value="UniProtKB-EC"/>
</dbReference>
<protein>
    <recommendedName>
        <fullName evidence="2">starch synthase</fullName>
        <ecNumber evidence="2">2.4.1.21</ecNumber>
    </recommendedName>
</protein>
<name>A0A9X1ZFL9_9GAMM</name>
<accession>A0A9X1ZFL9</accession>
<keyword evidence="7" id="KW-1185">Reference proteome</keyword>
<dbReference type="GO" id="GO:0005829">
    <property type="term" value="C:cytosol"/>
    <property type="evidence" value="ECO:0007669"/>
    <property type="project" value="TreeGrafter"/>
</dbReference>
<comment type="caution">
    <text evidence="6">The sequence shown here is derived from an EMBL/GenBank/DDBJ whole genome shotgun (WGS) entry which is preliminary data.</text>
</comment>
<dbReference type="Gene3D" id="3.40.50.2000">
    <property type="entry name" value="Glycogen Phosphorylase B"/>
    <property type="match status" value="2"/>
</dbReference>
<dbReference type="PANTHER" id="PTHR45825:SF11">
    <property type="entry name" value="ALPHA AMYLASE DOMAIN-CONTAINING PROTEIN"/>
    <property type="match status" value="1"/>
</dbReference>
<dbReference type="EC" id="2.4.1.21" evidence="2"/>